<feature type="transmembrane region" description="Helical" evidence="5">
    <location>
        <begin position="44"/>
        <end position="72"/>
    </location>
</feature>
<protein>
    <submittedName>
        <fullName evidence="6">DoxX family protein</fullName>
    </submittedName>
</protein>
<evidence type="ECO:0000256" key="4">
    <source>
        <dbReference type="ARBA" id="ARBA00023136"/>
    </source>
</evidence>
<keyword evidence="3 5" id="KW-1133">Transmembrane helix</keyword>
<organism evidence="6 7">
    <name type="scientific">Aureibaculum flavum</name>
    <dbReference type="NCBI Taxonomy" id="2795986"/>
    <lineage>
        <taxon>Bacteria</taxon>
        <taxon>Pseudomonadati</taxon>
        <taxon>Bacteroidota</taxon>
        <taxon>Flavobacteriia</taxon>
        <taxon>Flavobacteriales</taxon>
        <taxon>Flavobacteriaceae</taxon>
        <taxon>Aureibaculum</taxon>
    </lineage>
</organism>
<sequence length="120" mass="13193">MNYLIIAFQVIVGISILNVWLLQAKKPTKWRGGNATTIIEEFEAYGLSATLCYTIGFIKVTLAILLIAGIWYPMFTQPAALGLAALLSGSILMHIKIKDPLLKSFPAALFLVMCLFIAFV</sequence>
<evidence type="ECO:0000256" key="1">
    <source>
        <dbReference type="ARBA" id="ARBA00004141"/>
    </source>
</evidence>
<name>A0ABS0WR15_9FLAO</name>
<evidence type="ECO:0000256" key="3">
    <source>
        <dbReference type="ARBA" id="ARBA00022989"/>
    </source>
</evidence>
<proteinExistence type="predicted"/>
<dbReference type="Pfam" id="PF13564">
    <property type="entry name" value="DoxX_2"/>
    <property type="match status" value="1"/>
</dbReference>
<dbReference type="InterPro" id="IPR032808">
    <property type="entry name" value="DoxX"/>
</dbReference>
<keyword evidence="7" id="KW-1185">Reference proteome</keyword>
<feature type="transmembrane region" description="Helical" evidence="5">
    <location>
        <begin position="102"/>
        <end position="119"/>
    </location>
</feature>
<keyword evidence="2 5" id="KW-0812">Transmembrane</keyword>
<gene>
    <name evidence="6" type="ORF">JBL43_09145</name>
</gene>
<evidence type="ECO:0000313" key="6">
    <source>
        <dbReference type="EMBL" id="MBJ2174401.1"/>
    </source>
</evidence>
<evidence type="ECO:0000313" key="7">
    <source>
        <dbReference type="Proteomes" id="UP000623301"/>
    </source>
</evidence>
<feature type="transmembrane region" description="Helical" evidence="5">
    <location>
        <begin position="6"/>
        <end position="23"/>
    </location>
</feature>
<feature type="transmembrane region" description="Helical" evidence="5">
    <location>
        <begin position="78"/>
        <end position="95"/>
    </location>
</feature>
<keyword evidence="4 5" id="KW-0472">Membrane</keyword>
<dbReference type="EMBL" id="JAEHFJ010000004">
    <property type="protein sequence ID" value="MBJ2174401.1"/>
    <property type="molecule type" value="Genomic_DNA"/>
</dbReference>
<evidence type="ECO:0000256" key="2">
    <source>
        <dbReference type="ARBA" id="ARBA00022692"/>
    </source>
</evidence>
<dbReference type="RefSeq" id="WP_198841150.1">
    <property type="nucleotide sequence ID" value="NZ_JAEHFJ010000004.1"/>
</dbReference>
<comment type="subcellular location">
    <subcellularLocation>
        <location evidence="1">Membrane</location>
        <topology evidence="1">Multi-pass membrane protein</topology>
    </subcellularLocation>
</comment>
<comment type="caution">
    <text evidence="6">The sequence shown here is derived from an EMBL/GenBank/DDBJ whole genome shotgun (WGS) entry which is preliminary data.</text>
</comment>
<dbReference type="Proteomes" id="UP000623301">
    <property type="component" value="Unassembled WGS sequence"/>
</dbReference>
<accession>A0ABS0WR15</accession>
<reference evidence="6 7" key="1">
    <citation type="submission" date="2020-12" db="EMBL/GenBank/DDBJ databases">
        <title>Aureibaculum luteum sp. nov. and Aureibaculum flavum sp. nov., novel members of the family Flavobacteriaceae isolated from Antarctic intertidal sediments.</title>
        <authorList>
            <person name="He X."/>
            <person name="Zhang X."/>
        </authorList>
    </citation>
    <scope>NUCLEOTIDE SEQUENCE [LARGE SCALE GENOMIC DNA]</scope>
    <source>
        <strain evidence="6 7">A20</strain>
    </source>
</reference>
<evidence type="ECO:0000256" key="5">
    <source>
        <dbReference type="SAM" id="Phobius"/>
    </source>
</evidence>